<dbReference type="GO" id="GO:0071916">
    <property type="term" value="F:dipeptide transmembrane transporter activity"/>
    <property type="evidence" value="ECO:0007669"/>
    <property type="project" value="TreeGrafter"/>
</dbReference>
<feature type="transmembrane region" description="Helical" evidence="7">
    <location>
        <begin position="133"/>
        <end position="154"/>
    </location>
</feature>
<keyword evidence="6 7" id="KW-0472">Membrane</keyword>
<dbReference type="AlphaFoldDB" id="A0A7G7W9J3"/>
<keyword evidence="5 7" id="KW-1133">Transmembrane helix</keyword>
<comment type="subcellular location">
    <subcellularLocation>
        <location evidence="1 7">Cell membrane</location>
        <topology evidence="1 7">Multi-pass membrane protein</topology>
    </subcellularLocation>
</comment>
<evidence type="ECO:0000256" key="7">
    <source>
        <dbReference type="RuleBase" id="RU363032"/>
    </source>
</evidence>
<sequence length="350" mass="37714">MAGRFFSQLGQTLLISWGIITLLFLLTRTLPDEQDLLARFTSSTVALSASTQQLQAAQEQVRHRLGLDIPLFYLTQTATSTTWLAPRWRWTGTRNQYHRWLSNLLQGDAGQSHRTGEPVSDLLRSALHHTLPLTLAAAALLVAVSLSLGIWLAASGRNVALVALFALDTLPLFVVALLLLLLLANPDMLALFPAYGLGSDEASFWNAPATYLSYLVLPVASLVLTGITAPAVQLAGALQAETNKDYMLAARAKGLSAAQALRRHALRNALLPSITLLTDLLPGLLAGSVVVELIFALPGLGRLLAEAAASRDFPILLAGTALVVVVRQISLWLAEALYLLSDPRLRNRPA</sequence>
<dbReference type="CDD" id="cd06261">
    <property type="entry name" value="TM_PBP2"/>
    <property type="match status" value="1"/>
</dbReference>
<evidence type="ECO:0000313" key="9">
    <source>
        <dbReference type="EMBL" id="QNH63036.1"/>
    </source>
</evidence>
<comment type="similarity">
    <text evidence="7">Belongs to the binding-protein-dependent transport system permease family.</text>
</comment>
<evidence type="ECO:0000256" key="6">
    <source>
        <dbReference type="ARBA" id="ARBA00023136"/>
    </source>
</evidence>
<dbReference type="GO" id="GO:0005886">
    <property type="term" value="C:plasma membrane"/>
    <property type="evidence" value="ECO:0007669"/>
    <property type="project" value="UniProtKB-SubCell"/>
</dbReference>
<dbReference type="PROSITE" id="PS50928">
    <property type="entry name" value="ABC_TM1"/>
    <property type="match status" value="1"/>
</dbReference>
<evidence type="ECO:0000256" key="3">
    <source>
        <dbReference type="ARBA" id="ARBA00022475"/>
    </source>
</evidence>
<evidence type="ECO:0000256" key="1">
    <source>
        <dbReference type="ARBA" id="ARBA00004651"/>
    </source>
</evidence>
<evidence type="ECO:0000313" key="10">
    <source>
        <dbReference type="Proteomes" id="UP000515489"/>
    </source>
</evidence>
<organism evidence="9 10">
    <name type="scientific">Hymenobacter sediminicola</name>
    <dbReference type="NCBI Taxonomy" id="2761579"/>
    <lineage>
        <taxon>Bacteria</taxon>
        <taxon>Pseudomonadati</taxon>
        <taxon>Bacteroidota</taxon>
        <taxon>Cytophagia</taxon>
        <taxon>Cytophagales</taxon>
        <taxon>Hymenobacteraceae</taxon>
        <taxon>Hymenobacter</taxon>
    </lineage>
</organism>
<evidence type="ECO:0000256" key="4">
    <source>
        <dbReference type="ARBA" id="ARBA00022692"/>
    </source>
</evidence>
<keyword evidence="10" id="KW-1185">Reference proteome</keyword>
<evidence type="ECO:0000256" key="2">
    <source>
        <dbReference type="ARBA" id="ARBA00022448"/>
    </source>
</evidence>
<feature type="transmembrane region" description="Helical" evidence="7">
    <location>
        <begin position="211"/>
        <end position="238"/>
    </location>
</feature>
<dbReference type="PANTHER" id="PTHR43163:SF6">
    <property type="entry name" value="DIPEPTIDE TRANSPORT SYSTEM PERMEASE PROTEIN DPPB-RELATED"/>
    <property type="match status" value="1"/>
</dbReference>
<name>A0A7G7W9J3_9BACT</name>
<dbReference type="EMBL" id="CP060202">
    <property type="protein sequence ID" value="QNH63036.1"/>
    <property type="molecule type" value="Genomic_DNA"/>
</dbReference>
<evidence type="ECO:0000259" key="8">
    <source>
        <dbReference type="PROSITE" id="PS50928"/>
    </source>
</evidence>
<protein>
    <submittedName>
        <fullName evidence="9">ABC transporter permease</fullName>
    </submittedName>
</protein>
<dbReference type="InterPro" id="IPR000515">
    <property type="entry name" value="MetI-like"/>
</dbReference>
<accession>A0A7G7W9J3</accession>
<feature type="transmembrane region" description="Helical" evidence="7">
    <location>
        <begin position="161"/>
        <end position="184"/>
    </location>
</feature>
<dbReference type="KEGG" id="hsk:H4317_04290"/>
<dbReference type="Gene3D" id="1.10.3720.10">
    <property type="entry name" value="MetI-like"/>
    <property type="match status" value="1"/>
</dbReference>
<keyword evidence="4 7" id="KW-0812">Transmembrane</keyword>
<dbReference type="RefSeq" id="WP_185888918.1">
    <property type="nucleotide sequence ID" value="NZ_CP060202.1"/>
</dbReference>
<feature type="domain" description="ABC transmembrane type-1" evidence="8">
    <location>
        <begin position="127"/>
        <end position="334"/>
    </location>
</feature>
<dbReference type="SUPFAM" id="SSF161098">
    <property type="entry name" value="MetI-like"/>
    <property type="match status" value="1"/>
</dbReference>
<dbReference type="PANTHER" id="PTHR43163">
    <property type="entry name" value="DIPEPTIDE TRANSPORT SYSTEM PERMEASE PROTEIN DPPB-RELATED"/>
    <property type="match status" value="1"/>
</dbReference>
<dbReference type="Proteomes" id="UP000515489">
    <property type="component" value="Chromosome"/>
</dbReference>
<feature type="transmembrane region" description="Helical" evidence="7">
    <location>
        <begin position="12"/>
        <end position="30"/>
    </location>
</feature>
<evidence type="ECO:0000256" key="5">
    <source>
        <dbReference type="ARBA" id="ARBA00022989"/>
    </source>
</evidence>
<gene>
    <name evidence="9" type="ORF">H4317_04290</name>
</gene>
<keyword evidence="3" id="KW-1003">Cell membrane</keyword>
<dbReference type="InterPro" id="IPR035906">
    <property type="entry name" value="MetI-like_sf"/>
</dbReference>
<reference evidence="9 10" key="1">
    <citation type="submission" date="2020-08" db="EMBL/GenBank/DDBJ databases">
        <title>Hymenobacter sp. S2-20-2 genome sequencing.</title>
        <authorList>
            <person name="Jin L."/>
        </authorList>
    </citation>
    <scope>NUCLEOTIDE SEQUENCE [LARGE SCALE GENOMIC DNA]</scope>
    <source>
        <strain evidence="9 10">S2-20-2</strain>
    </source>
</reference>
<dbReference type="Pfam" id="PF00528">
    <property type="entry name" value="BPD_transp_1"/>
    <property type="match status" value="1"/>
</dbReference>
<proteinExistence type="inferred from homology"/>
<keyword evidence="2 7" id="KW-0813">Transport</keyword>
<feature type="transmembrane region" description="Helical" evidence="7">
    <location>
        <begin position="269"/>
        <end position="295"/>
    </location>
</feature>